<proteinExistence type="predicted"/>
<dbReference type="EMBL" id="JXTH01000041">
    <property type="protein sequence ID" value="KIQ93891.1"/>
    <property type="molecule type" value="Genomic_DNA"/>
</dbReference>
<dbReference type="InterPro" id="IPR018755">
    <property type="entry name" value="Phage_Mu_Gp48"/>
</dbReference>
<comment type="caution">
    <text evidence="1">The sequence shown here is derived from an EMBL/GenBank/DDBJ whole genome shotgun (WGS) entry which is preliminary data.</text>
</comment>
<keyword evidence="2" id="KW-1185">Reference proteome</keyword>
<dbReference type="PATRIC" id="fig|404937.3.peg.2167"/>
<dbReference type="Pfam" id="PF10076">
    <property type="entry name" value="Phage_Mu_Gp48"/>
    <property type="match status" value="1"/>
</dbReference>
<organism evidence="1 2">
    <name type="scientific">Anoxybacillus thermarum</name>
    <dbReference type="NCBI Taxonomy" id="404937"/>
    <lineage>
        <taxon>Bacteria</taxon>
        <taxon>Bacillati</taxon>
        <taxon>Bacillota</taxon>
        <taxon>Bacilli</taxon>
        <taxon>Bacillales</taxon>
        <taxon>Anoxybacillaceae</taxon>
        <taxon>Anoxybacillus</taxon>
    </lineage>
</organism>
<name>A0A0D0RZ10_9BACL</name>
<dbReference type="RefSeq" id="WP_043967134.1">
    <property type="nucleotide sequence ID" value="NZ_JXTH01000041.1"/>
</dbReference>
<dbReference type="AlphaFoldDB" id="A0A0D0RZ10"/>
<sequence length="188" mass="21267">MTIFPDRDIENDLFSYMPTYYRHLRSPRAIIQTEGAEFRDLVTSIADVLAQFAVDTATWGLADWERICDIPTDESKPIEQRRSVVKSKLRGIGTVTVALIRNVAESWYNGEVEVTEQPSLYTVKIKFVSRLGVPSNLTDIQNALREIIPAHLAISFEFSYLLVRDIHNVMTIAQLEGTTLNKFAGGVF</sequence>
<evidence type="ECO:0000313" key="1">
    <source>
        <dbReference type="EMBL" id="KIQ93891.1"/>
    </source>
</evidence>
<evidence type="ECO:0000313" key="2">
    <source>
        <dbReference type="Proteomes" id="UP000032102"/>
    </source>
</evidence>
<accession>A0A0D0RZ10</accession>
<dbReference type="Proteomes" id="UP000032102">
    <property type="component" value="Unassembled WGS sequence"/>
</dbReference>
<gene>
    <name evidence="1" type="ORF">LH47_02041</name>
</gene>
<protein>
    <recommendedName>
        <fullName evidence="3">Phage portal protein</fullName>
    </recommendedName>
</protein>
<evidence type="ECO:0008006" key="3">
    <source>
        <dbReference type="Google" id="ProtNLM"/>
    </source>
</evidence>
<reference evidence="1 2" key="1">
    <citation type="submission" date="2015-01" db="EMBL/GenBank/DDBJ databases">
        <title>Draft genome of Anoxybacillus thermarum strain AF/04.</title>
        <authorList>
            <person name="Poli A."/>
            <person name="Nicolaus B."/>
            <person name="Chan K.-G."/>
            <person name="Kahar U.M."/>
            <person name="Yaakob A.S."/>
            <person name="Chan C.S."/>
            <person name="Goh K.M."/>
        </authorList>
    </citation>
    <scope>NUCLEOTIDE SEQUENCE [LARGE SCALE GENOMIC DNA]</scope>
    <source>
        <strain evidence="1 2">AF/04</strain>
    </source>
</reference>